<dbReference type="RefSeq" id="WP_184268439.1">
    <property type="nucleotide sequence ID" value="NZ_JACHKY010000002.1"/>
</dbReference>
<feature type="compositionally biased region" description="Basic and acidic residues" evidence="1">
    <location>
        <begin position="27"/>
        <end position="39"/>
    </location>
</feature>
<organism evidence="2 3">
    <name type="scientific">Brevundimonas bullata</name>
    <dbReference type="NCBI Taxonomy" id="13160"/>
    <lineage>
        <taxon>Bacteria</taxon>
        <taxon>Pseudomonadati</taxon>
        <taxon>Pseudomonadota</taxon>
        <taxon>Alphaproteobacteria</taxon>
        <taxon>Caulobacterales</taxon>
        <taxon>Caulobacteraceae</taxon>
        <taxon>Brevundimonas</taxon>
    </lineage>
</organism>
<feature type="region of interest" description="Disordered" evidence="1">
    <location>
        <begin position="1"/>
        <end position="62"/>
    </location>
</feature>
<feature type="compositionally biased region" description="Polar residues" evidence="1">
    <location>
        <begin position="53"/>
        <end position="62"/>
    </location>
</feature>
<dbReference type="EMBL" id="JACHKY010000002">
    <property type="protein sequence ID" value="MBB4797670.1"/>
    <property type="molecule type" value="Genomic_DNA"/>
</dbReference>
<dbReference type="Proteomes" id="UP000539957">
    <property type="component" value="Unassembled WGS sequence"/>
</dbReference>
<evidence type="ECO:0000313" key="3">
    <source>
        <dbReference type="Proteomes" id="UP000539957"/>
    </source>
</evidence>
<proteinExistence type="predicted"/>
<reference evidence="2 3" key="1">
    <citation type="submission" date="2020-08" db="EMBL/GenBank/DDBJ databases">
        <title>Functional genomics of gut bacteria from endangered species of beetles.</title>
        <authorList>
            <person name="Carlos-Shanley C."/>
        </authorList>
    </citation>
    <scope>NUCLEOTIDE SEQUENCE [LARGE SCALE GENOMIC DNA]</scope>
    <source>
        <strain evidence="2 3">S00123</strain>
    </source>
</reference>
<evidence type="ECO:0000256" key="1">
    <source>
        <dbReference type="SAM" id="MobiDB-lite"/>
    </source>
</evidence>
<accession>A0A7W7IPH9</accession>
<feature type="compositionally biased region" description="Basic and acidic residues" evidence="1">
    <location>
        <begin position="1"/>
        <end position="13"/>
    </location>
</feature>
<evidence type="ECO:0000313" key="2">
    <source>
        <dbReference type="EMBL" id="MBB4797670.1"/>
    </source>
</evidence>
<dbReference type="AlphaFoldDB" id="A0A7W7IPH9"/>
<protein>
    <submittedName>
        <fullName evidence="2">Uncharacterized protein</fullName>
    </submittedName>
</protein>
<comment type="caution">
    <text evidence="2">The sequence shown here is derived from an EMBL/GenBank/DDBJ whole genome shotgun (WGS) entry which is preliminary data.</text>
</comment>
<keyword evidence="3" id="KW-1185">Reference proteome</keyword>
<name>A0A7W7IPH9_9CAUL</name>
<gene>
    <name evidence="2" type="ORF">HNP32_001394</name>
</gene>
<sequence>MDRRPDKPPRPNPEDNTDPTVTAPARTDGRSDGLEEKKPIQIFRAGQNAGGDTRSTAASTRT</sequence>